<dbReference type="AlphaFoldDB" id="A0A2R6AEH4"/>
<reference evidence="1 2" key="1">
    <citation type="submission" date="2017-04" db="EMBL/GenBank/DDBJ databases">
        <title>Novel microbial lineages endemic to geothermal iron-oxide mats fill important gaps in the evolutionary history of Archaea.</title>
        <authorList>
            <person name="Jay Z.J."/>
            <person name="Beam J.P."/>
            <person name="Dlakic M."/>
            <person name="Rusch D.B."/>
            <person name="Kozubal M.A."/>
            <person name="Inskeep W.P."/>
        </authorList>
    </citation>
    <scope>NUCLEOTIDE SEQUENCE [LARGE SCALE GENOMIC DNA]</scope>
    <source>
        <strain evidence="1">OSP_D</strain>
    </source>
</reference>
<accession>A0A2R6AEH4</accession>
<dbReference type="EMBL" id="NEXE01000273">
    <property type="protein sequence ID" value="PSN84786.1"/>
    <property type="molecule type" value="Genomic_DNA"/>
</dbReference>
<evidence type="ECO:0000313" key="2">
    <source>
        <dbReference type="Proteomes" id="UP000240322"/>
    </source>
</evidence>
<evidence type="ECO:0008006" key="3">
    <source>
        <dbReference type="Google" id="ProtNLM"/>
    </source>
</evidence>
<gene>
    <name evidence="1" type="ORF">B9Q03_12895</name>
</gene>
<organism evidence="1 2">
    <name type="scientific">Candidatus Marsarchaeota G2 archaeon OSP_D</name>
    <dbReference type="NCBI Taxonomy" id="1978157"/>
    <lineage>
        <taxon>Archaea</taxon>
        <taxon>Candidatus Marsarchaeota</taxon>
        <taxon>Candidatus Marsarchaeota group 2</taxon>
    </lineage>
</organism>
<evidence type="ECO:0000313" key="1">
    <source>
        <dbReference type="EMBL" id="PSN84786.1"/>
    </source>
</evidence>
<protein>
    <recommendedName>
        <fullName evidence="3">Thioredoxin domain-containing protein</fullName>
    </recommendedName>
</protein>
<name>A0A2R6AEH4_9ARCH</name>
<dbReference type="Proteomes" id="UP000240322">
    <property type="component" value="Unassembled WGS sequence"/>
</dbReference>
<sequence>MSKKILLVSADWDNVKKYVEPICKGVAAELGVELEVRNEDYGFLVEHGEKDDFGGVEIPQVFVVDGEKVKHVFTRIPLTVEGKPDIKSATEMLKKALADA</sequence>
<proteinExistence type="predicted"/>
<comment type="caution">
    <text evidence="1">The sequence shown here is derived from an EMBL/GenBank/DDBJ whole genome shotgun (WGS) entry which is preliminary data.</text>
</comment>